<dbReference type="InterPro" id="IPR036388">
    <property type="entry name" value="WH-like_DNA-bd_sf"/>
</dbReference>
<dbReference type="RefSeq" id="WP_074755724.1">
    <property type="nucleotide sequence ID" value="NZ_FOGJ01000009.1"/>
</dbReference>
<dbReference type="InterPro" id="IPR005650">
    <property type="entry name" value="BlaI_family"/>
</dbReference>
<dbReference type="Gene3D" id="1.10.4040.10">
    <property type="entry name" value="Penicillinase repressor domain"/>
    <property type="match status" value="1"/>
</dbReference>
<keyword evidence="3" id="KW-0238">DNA-binding</keyword>
<accession>A0A1H9RE32</accession>
<reference evidence="5 6" key="1">
    <citation type="submission" date="2016-10" db="EMBL/GenBank/DDBJ databases">
        <authorList>
            <person name="de Groot N.N."/>
        </authorList>
    </citation>
    <scope>NUCLEOTIDE SEQUENCE [LARGE SCALE GENOMIC DNA]</scope>
    <source>
        <strain evidence="5 6">AR40</strain>
    </source>
</reference>
<dbReference type="GO" id="GO:0003677">
    <property type="term" value="F:DNA binding"/>
    <property type="evidence" value="ECO:0007669"/>
    <property type="project" value="UniProtKB-KW"/>
</dbReference>
<evidence type="ECO:0000256" key="4">
    <source>
        <dbReference type="ARBA" id="ARBA00023163"/>
    </source>
</evidence>
<dbReference type="AlphaFoldDB" id="A0A1H9RE32"/>
<dbReference type="GO" id="GO:0045892">
    <property type="term" value="P:negative regulation of DNA-templated transcription"/>
    <property type="evidence" value="ECO:0007669"/>
    <property type="project" value="InterPro"/>
</dbReference>
<comment type="similarity">
    <text evidence="1">Belongs to the BlaI transcriptional regulatory family.</text>
</comment>
<dbReference type="InterPro" id="IPR036390">
    <property type="entry name" value="WH_DNA-bd_sf"/>
</dbReference>
<dbReference type="OrthoDB" id="9795583at2"/>
<name>A0A1H9RE32_BUTFI</name>
<organism evidence="5 6">
    <name type="scientific">Butyrivibrio fibrisolvens</name>
    <dbReference type="NCBI Taxonomy" id="831"/>
    <lineage>
        <taxon>Bacteria</taxon>
        <taxon>Bacillati</taxon>
        <taxon>Bacillota</taxon>
        <taxon>Clostridia</taxon>
        <taxon>Lachnospirales</taxon>
        <taxon>Lachnospiraceae</taxon>
        <taxon>Butyrivibrio</taxon>
    </lineage>
</organism>
<dbReference type="Proteomes" id="UP000182584">
    <property type="component" value="Unassembled WGS sequence"/>
</dbReference>
<dbReference type="PIRSF" id="PIRSF019455">
    <property type="entry name" value="CopR_AtkY"/>
    <property type="match status" value="1"/>
</dbReference>
<keyword evidence="2" id="KW-0805">Transcription regulation</keyword>
<dbReference type="SUPFAM" id="SSF46785">
    <property type="entry name" value="Winged helix' DNA-binding domain"/>
    <property type="match status" value="1"/>
</dbReference>
<evidence type="ECO:0000313" key="5">
    <source>
        <dbReference type="EMBL" id="SER70924.1"/>
    </source>
</evidence>
<protein>
    <submittedName>
        <fullName evidence="5">Predicted transcriptional regulator</fullName>
    </submittedName>
</protein>
<sequence>MSTPKINHSEFKFCEILWANEPISSIELVKLCKEQLEWSKSTTYTIIKRLSDRGVVKFEDKTVTSLVSKEEACKAESIAVVDRNFAGSLPGFVATFVGGRQLSEEELDELQAIIDECRKDK</sequence>
<evidence type="ECO:0000256" key="3">
    <source>
        <dbReference type="ARBA" id="ARBA00023125"/>
    </source>
</evidence>
<evidence type="ECO:0000256" key="2">
    <source>
        <dbReference type="ARBA" id="ARBA00023015"/>
    </source>
</evidence>
<proteinExistence type="inferred from homology"/>
<keyword evidence="4" id="KW-0804">Transcription</keyword>
<dbReference type="EMBL" id="FOGJ01000009">
    <property type="protein sequence ID" value="SER70924.1"/>
    <property type="molecule type" value="Genomic_DNA"/>
</dbReference>
<dbReference type="Pfam" id="PF03965">
    <property type="entry name" value="Penicillinase_R"/>
    <property type="match status" value="1"/>
</dbReference>
<evidence type="ECO:0000256" key="1">
    <source>
        <dbReference type="ARBA" id="ARBA00011046"/>
    </source>
</evidence>
<dbReference type="Gene3D" id="1.10.10.10">
    <property type="entry name" value="Winged helix-like DNA-binding domain superfamily/Winged helix DNA-binding domain"/>
    <property type="match status" value="1"/>
</dbReference>
<gene>
    <name evidence="5" type="ORF">SAMN04487884_109128</name>
</gene>
<evidence type="ECO:0000313" key="6">
    <source>
        <dbReference type="Proteomes" id="UP000182584"/>
    </source>
</evidence>